<sequence>MSDTDPSKPRRPSFSAAARAITIVKVKQRSYYIHQDFLTHYSPYFRAALEGPFKDAEEGVMSLSNVSTCTFDMFVNWLYTQEFPTPDEDPTPLGDPAYRTNFGRDGNLMTENLIDLYIFADGHDTPLLRRDVINQMCQRYWSQQPSYKAIINTFSRLSKSSPLRRFLIDSYCNDFNMGIDDIELRALLPNDCLFGVMLRHADKILELNGDKKVCEAYALHPCDYHEHANTAEDEQCKMKRRRL</sequence>
<keyword evidence="3" id="KW-1185">Reference proteome</keyword>
<dbReference type="SUPFAM" id="SSF54695">
    <property type="entry name" value="POZ domain"/>
    <property type="match status" value="1"/>
</dbReference>
<gene>
    <name evidence="2" type="ORF">AOQ84DRAFT_393715</name>
</gene>
<dbReference type="PROSITE" id="PS50097">
    <property type="entry name" value="BTB"/>
    <property type="match status" value="1"/>
</dbReference>
<dbReference type="AlphaFoldDB" id="A0A8E2EMI4"/>
<feature type="domain" description="BTB" evidence="1">
    <location>
        <begin position="18"/>
        <end position="87"/>
    </location>
</feature>
<dbReference type="PANTHER" id="PTHR47843:SF2">
    <property type="entry name" value="BTB DOMAIN-CONTAINING PROTEIN"/>
    <property type="match status" value="1"/>
</dbReference>
<name>A0A8E2EMI4_9PEZI</name>
<dbReference type="OrthoDB" id="194443at2759"/>
<evidence type="ECO:0000259" key="1">
    <source>
        <dbReference type="PROSITE" id="PS50097"/>
    </source>
</evidence>
<dbReference type="SMART" id="SM00225">
    <property type="entry name" value="BTB"/>
    <property type="match status" value="1"/>
</dbReference>
<reference evidence="2 3" key="1">
    <citation type="journal article" date="2016" name="Nat. Commun.">
        <title>Ectomycorrhizal ecology is imprinted in the genome of the dominant symbiotic fungus Cenococcum geophilum.</title>
        <authorList>
            <consortium name="DOE Joint Genome Institute"/>
            <person name="Peter M."/>
            <person name="Kohler A."/>
            <person name="Ohm R.A."/>
            <person name="Kuo A."/>
            <person name="Krutzmann J."/>
            <person name="Morin E."/>
            <person name="Arend M."/>
            <person name="Barry K.W."/>
            <person name="Binder M."/>
            <person name="Choi C."/>
            <person name="Clum A."/>
            <person name="Copeland A."/>
            <person name="Grisel N."/>
            <person name="Haridas S."/>
            <person name="Kipfer T."/>
            <person name="LaButti K."/>
            <person name="Lindquist E."/>
            <person name="Lipzen A."/>
            <person name="Maire R."/>
            <person name="Meier B."/>
            <person name="Mihaltcheva S."/>
            <person name="Molinier V."/>
            <person name="Murat C."/>
            <person name="Poggeler S."/>
            <person name="Quandt C.A."/>
            <person name="Sperisen C."/>
            <person name="Tritt A."/>
            <person name="Tisserant E."/>
            <person name="Crous P.W."/>
            <person name="Henrissat B."/>
            <person name="Nehls U."/>
            <person name="Egli S."/>
            <person name="Spatafora J.W."/>
            <person name="Grigoriev I.V."/>
            <person name="Martin F.M."/>
        </authorList>
    </citation>
    <scope>NUCLEOTIDE SEQUENCE [LARGE SCALE GENOMIC DNA]</scope>
    <source>
        <strain evidence="2 3">CBS 207.34</strain>
    </source>
</reference>
<dbReference type="Proteomes" id="UP000250140">
    <property type="component" value="Unassembled WGS sequence"/>
</dbReference>
<evidence type="ECO:0000313" key="2">
    <source>
        <dbReference type="EMBL" id="OCL01341.1"/>
    </source>
</evidence>
<dbReference type="InterPro" id="IPR011333">
    <property type="entry name" value="SKP1/BTB/POZ_sf"/>
</dbReference>
<dbReference type="InterPro" id="IPR000210">
    <property type="entry name" value="BTB/POZ_dom"/>
</dbReference>
<evidence type="ECO:0000313" key="3">
    <source>
        <dbReference type="Proteomes" id="UP000250140"/>
    </source>
</evidence>
<organism evidence="2 3">
    <name type="scientific">Glonium stellatum</name>
    <dbReference type="NCBI Taxonomy" id="574774"/>
    <lineage>
        <taxon>Eukaryota</taxon>
        <taxon>Fungi</taxon>
        <taxon>Dikarya</taxon>
        <taxon>Ascomycota</taxon>
        <taxon>Pezizomycotina</taxon>
        <taxon>Dothideomycetes</taxon>
        <taxon>Pleosporomycetidae</taxon>
        <taxon>Gloniales</taxon>
        <taxon>Gloniaceae</taxon>
        <taxon>Glonium</taxon>
    </lineage>
</organism>
<accession>A0A8E2EMI4</accession>
<dbReference type="PANTHER" id="PTHR47843">
    <property type="entry name" value="BTB DOMAIN-CONTAINING PROTEIN-RELATED"/>
    <property type="match status" value="1"/>
</dbReference>
<proteinExistence type="predicted"/>
<dbReference type="Pfam" id="PF00651">
    <property type="entry name" value="BTB"/>
    <property type="match status" value="1"/>
</dbReference>
<protein>
    <recommendedName>
        <fullName evidence="1">BTB domain-containing protein</fullName>
    </recommendedName>
</protein>
<dbReference type="EMBL" id="KV751146">
    <property type="protein sequence ID" value="OCL01341.1"/>
    <property type="molecule type" value="Genomic_DNA"/>
</dbReference>
<dbReference type="Gene3D" id="3.30.710.10">
    <property type="entry name" value="Potassium Channel Kv1.1, Chain A"/>
    <property type="match status" value="1"/>
</dbReference>
<dbReference type="CDD" id="cd18186">
    <property type="entry name" value="BTB_POZ_ZBTB_KLHL-like"/>
    <property type="match status" value="1"/>
</dbReference>